<dbReference type="Proteomes" id="UP000694863">
    <property type="component" value="Unplaced"/>
</dbReference>
<keyword evidence="1" id="KW-1185">Reference proteome</keyword>
<proteinExistence type="predicted"/>
<organism evidence="1 2">
    <name type="scientific">Echinops telfairi</name>
    <name type="common">Lesser hedgehog tenrec</name>
    <dbReference type="NCBI Taxonomy" id="9371"/>
    <lineage>
        <taxon>Eukaryota</taxon>
        <taxon>Metazoa</taxon>
        <taxon>Chordata</taxon>
        <taxon>Craniata</taxon>
        <taxon>Vertebrata</taxon>
        <taxon>Euteleostomi</taxon>
        <taxon>Mammalia</taxon>
        <taxon>Eutheria</taxon>
        <taxon>Afrotheria</taxon>
        <taxon>Tenrecidae</taxon>
        <taxon>Tenrecinae</taxon>
        <taxon>Echinops</taxon>
    </lineage>
</organism>
<accession>A0AC55CNR1</accession>
<evidence type="ECO:0000313" key="2">
    <source>
        <dbReference type="RefSeq" id="XP_045140770.1"/>
    </source>
</evidence>
<name>A0AC55CNR1_ECHTE</name>
<evidence type="ECO:0000313" key="1">
    <source>
        <dbReference type="Proteomes" id="UP000694863"/>
    </source>
</evidence>
<gene>
    <name evidence="2" type="primary">ITSN1</name>
</gene>
<protein>
    <submittedName>
        <fullName evidence="2">Intersectin-1 isoform X4</fullName>
    </submittedName>
</protein>
<dbReference type="RefSeq" id="XP_045140770.1">
    <property type="nucleotide sequence ID" value="XM_045284835.1"/>
</dbReference>
<reference evidence="2" key="1">
    <citation type="submission" date="2025-08" db="UniProtKB">
        <authorList>
            <consortium name="RefSeq"/>
        </authorList>
    </citation>
    <scope>IDENTIFICATION</scope>
</reference>
<sequence>MAQFPTPFGGSLDIWAITVEERAKHDQQFHSLKPISGFITGDQARNFFFQSGLPQPVLAQIWALADMNNDGRMDQVEFSIAMKLIKLKLQGYQLPSALPPVMKQQPVAISTAPAFGMGGIASMPPLTAVAPVPMGSIPVVGMSPPLVSSVPPAAVAPLANGAPPVIQPLPAFAHPAATLPKSSSFSRSGPGSQLNTKLQKAQSFDVASAPPVAEWAVPQSSRLKYRQLFNSHDKTMSGHLTGPQARTILMQSSLPQAQLASIWNLSDIDQDGKLTAEEFILAMHLIDVAMSGQPLPPALPPEYIPPSFRRVRSGSGISSISSSSVDQRLPEEPVLEDEQQQLEKKLPVTFEDKKRENFERGNLELEKRRQALLEQQRKEQERLAQLERAEQERKERERQEQERKRQLELEKQLEKQRELERQREEERRKEIERREAAKRELERQRQLEWERHRRQELLNQRNKEQEDIVVLKAKKKTLEFELEALNDKKHQLEGKLQDIRCRLATQRQEIESTNKSRELRIAEITHLQQQLQESQQMLGRLIPEKQILNDQLKQVQQNSLHRDSLLTVKRALEAKELARQQLRDQLDEVERETRSKLQEIDIFNNQLKELREIHNKQQLQKQKSIEAERLKQKEQERKILELEKQKEEAQRRAQERDKQWLEHVQQEDEHQRPRKFHDEERLRREESVKRKDSEEKGKQEMQDKLSRLFHQHQEPAKPAVQAPWSTAEKGPLTISTQENVKVVYYRALYPFESRGHDEISIQPGDIVMVKGEWVDESQTGEPGWLGGELKGKTGWFPANYAEKIPENEVPAPVKPVTDLTSAPAPKLALREPPAPSSEPSAAPNNWADFSSTWPTNTGEKPETDHWDAWATQPSLTVPSAGQLRQRSAFTPATATGSSPSPVLGQGEKVEGLQAQALYPWRAKKDNHLNFNKNDVITVLEQQDMWWFGEVQGQKGWFPKSYVKLISGPIRKSTSMDSGSSESPASLKRVASPAAKQAVSGEEFIAMYTYESSEPGDLTFQQGDVIVVTKKDGDWWTGTVGDKSGVFPSNYVRLKDSEGSGTAGKTGSLGKKPEIAQVIASYTATGPEQLTLAPGQLILIRKKNPGGWWEGELQARGKKRQIGWFPANYVKLLSPGTSKVTPTEPPKPVALPAVCQVIGMYDYTAQNDDELAFSKGQLINVLNKEDPDWWKGEVSGQVGLFPSNYVKLTTDMDPSQQWCSDLHLLDILAPTERKRQGYIHELIVTEENYVNDLQLVTEIFQKPLMESELLTEKEVAMIFVNWKELIMCNIKLLKALRVRKKMSGEKMPVKMIGDILTAQLPHMQPYIRFCSCQLNGAALIQQKTDEAPDFKEFVKRLAMDPRCKGMPLSSFILKPMQRVTRYPLIIKNILENTPENHPDHSHLQHALEKAEELCSQVNEGVREKENSDRLEWIQAHVQCEGLSEPIFLNEVLVKLPTDPSGDEPIFHISHIDRVYTLRAESINERTAWVQKIKAASELYIETEKKKREKAYLVRSQRATGIGRLMVNVVEGIELKPCRSHGKSNPYCEVTMGSQCHITKTIQDTLNPKWNSNCQFFIRDLEQEVLCVTVFERDQFSPDDFLGRTEIRVADIKKDQGSKGPVTKCLLLHEVPTGEIVVRLDLQLFDEP</sequence>